<sequence length="136" mass="16031">MQLKNIKKFQSGFKEFINKGDIIKLSIAFIMGQLFTKVISSLSTDIIMPPINLLLNRQYIKSWKLSLNNEITINYGNFLQNLFEFLLVSLVIYTFLSFFYQKIIKKNDSNEKQKLESLETEKIKVLKEIKELLEKK</sequence>
<comment type="subcellular location">
    <subcellularLocation>
        <location evidence="1">Membrane</location>
        <topology evidence="1">Multi-pass membrane protein</topology>
    </subcellularLocation>
</comment>
<dbReference type="PANTHER" id="PTHR30266:SF2">
    <property type="entry name" value="LARGE-CONDUCTANCE MECHANOSENSITIVE CHANNEL"/>
    <property type="match status" value="1"/>
</dbReference>
<dbReference type="InterPro" id="IPR036019">
    <property type="entry name" value="MscL_channel"/>
</dbReference>
<evidence type="ECO:0000256" key="2">
    <source>
        <dbReference type="ARBA" id="ARBA00022448"/>
    </source>
</evidence>
<dbReference type="RefSeq" id="WP_273585220.1">
    <property type="nucleotide sequence ID" value="NZ_JANHJP010000003.1"/>
</dbReference>
<keyword evidence="4 9" id="KW-0812">Transmembrane</keyword>
<evidence type="ECO:0000256" key="9">
    <source>
        <dbReference type="SAM" id="Phobius"/>
    </source>
</evidence>
<reference evidence="10 11" key="1">
    <citation type="journal article" date="2023" name="Plant">
        <title>Draft Genome Sequence Resource of CBPPT1, a 'Candidatus Phytoplasma trifolii'-Related Strain Associated with Potato Purple Top Disease in the Columbia Basin, U.S.A.</title>
        <authorList>
            <person name="Wei W."/>
            <person name="Shao J."/>
            <person name="Bottner-Parker K.D."/>
            <person name="Zhao Y."/>
        </authorList>
    </citation>
    <scope>NUCLEOTIDE SEQUENCE [LARGE SCALE GENOMIC DNA]</scope>
    <source>
        <strain evidence="10 11">CBPPT1</strain>
    </source>
</reference>
<accession>A0ABT5L8Y6</accession>
<dbReference type="InterPro" id="IPR037673">
    <property type="entry name" value="MSC/AndL"/>
</dbReference>
<keyword evidence="6" id="KW-0406">Ion transport</keyword>
<evidence type="ECO:0000313" key="11">
    <source>
        <dbReference type="Proteomes" id="UP001221763"/>
    </source>
</evidence>
<feature type="transmembrane region" description="Helical" evidence="9">
    <location>
        <begin position="21"/>
        <end position="40"/>
    </location>
</feature>
<dbReference type="Proteomes" id="UP001221763">
    <property type="component" value="Unassembled WGS sequence"/>
</dbReference>
<comment type="caution">
    <text evidence="10">The sequence shown here is derived from an EMBL/GenBank/DDBJ whole genome shotgun (WGS) entry which is preliminary data.</text>
</comment>
<keyword evidence="5 9" id="KW-1133">Transmembrane helix</keyword>
<keyword evidence="2" id="KW-0813">Transport</keyword>
<keyword evidence="8" id="KW-0407">Ion channel</keyword>
<keyword evidence="7 9" id="KW-0472">Membrane</keyword>
<dbReference type="NCBIfam" id="TIGR00220">
    <property type="entry name" value="mscL"/>
    <property type="match status" value="1"/>
</dbReference>
<evidence type="ECO:0000256" key="3">
    <source>
        <dbReference type="ARBA" id="ARBA00022475"/>
    </source>
</evidence>
<dbReference type="EMBL" id="JANHJP010000003">
    <property type="protein sequence ID" value="MDC9032003.1"/>
    <property type="molecule type" value="Genomic_DNA"/>
</dbReference>
<name>A0ABT5L8Y6_9MOLU</name>
<evidence type="ECO:0000256" key="4">
    <source>
        <dbReference type="ARBA" id="ARBA00022692"/>
    </source>
</evidence>
<dbReference type="Gene3D" id="1.10.1200.120">
    <property type="entry name" value="Large-conductance mechanosensitive channel, MscL, domain 1"/>
    <property type="match status" value="1"/>
</dbReference>
<evidence type="ECO:0000256" key="1">
    <source>
        <dbReference type="ARBA" id="ARBA00004141"/>
    </source>
</evidence>
<dbReference type="PANTHER" id="PTHR30266">
    <property type="entry name" value="MECHANOSENSITIVE CHANNEL MSCL"/>
    <property type="match status" value="1"/>
</dbReference>
<evidence type="ECO:0000313" key="10">
    <source>
        <dbReference type="EMBL" id="MDC9032003.1"/>
    </source>
</evidence>
<dbReference type="InterPro" id="IPR001185">
    <property type="entry name" value="MS_channel"/>
</dbReference>
<organism evidence="10 11">
    <name type="scientific">Columbia Basin potato purple top phytoplasma</name>
    <dbReference type="NCBI Taxonomy" id="307134"/>
    <lineage>
        <taxon>Bacteria</taxon>
        <taxon>Bacillati</taxon>
        <taxon>Mycoplasmatota</taxon>
        <taxon>Mollicutes</taxon>
        <taxon>Acholeplasmatales</taxon>
        <taxon>Acholeplasmataceae</taxon>
        <taxon>Candidatus Phytoplasma</taxon>
        <taxon>16SrVI (Clover proliferation group)</taxon>
    </lineage>
</organism>
<evidence type="ECO:0000256" key="5">
    <source>
        <dbReference type="ARBA" id="ARBA00022989"/>
    </source>
</evidence>
<keyword evidence="3" id="KW-1003">Cell membrane</keyword>
<proteinExistence type="predicted"/>
<gene>
    <name evidence="10" type="ORF">M8044_000222</name>
</gene>
<evidence type="ECO:0000256" key="8">
    <source>
        <dbReference type="ARBA" id="ARBA00023303"/>
    </source>
</evidence>
<protein>
    <submittedName>
        <fullName evidence="10">Large conductance mechanosensitive channel protein MscL</fullName>
    </submittedName>
</protein>
<dbReference type="Pfam" id="PF01741">
    <property type="entry name" value="MscL"/>
    <property type="match status" value="1"/>
</dbReference>
<keyword evidence="11" id="KW-1185">Reference proteome</keyword>
<evidence type="ECO:0000256" key="6">
    <source>
        <dbReference type="ARBA" id="ARBA00023065"/>
    </source>
</evidence>
<evidence type="ECO:0000256" key="7">
    <source>
        <dbReference type="ARBA" id="ARBA00023136"/>
    </source>
</evidence>
<dbReference type="SUPFAM" id="SSF81330">
    <property type="entry name" value="Gated mechanosensitive channel"/>
    <property type="match status" value="1"/>
</dbReference>
<feature type="transmembrane region" description="Helical" evidence="9">
    <location>
        <begin position="82"/>
        <end position="100"/>
    </location>
</feature>